<evidence type="ECO:0000313" key="7">
    <source>
        <dbReference type="EMBL" id="KUM84214.1"/>
    </source>
</evidence>
<sequence>MTDRRPWVPFFFGNAVVLAVGEGIGWPTIVLCAAALTVVRILPVMLAFLGSTFTWRERLMVGALGPRGTTCLVFGLLAFNALGRGFGRFIGDSRLSGKAVLDRGAGTPRCGSGRC</sequence>
<keyword evidence="4 5" id="KW-0472">Membrane</keyword>
<evidence type="ECO:0000256" key="4">
    <source>
        <dbReference type="ARBA" id="ARBA00023136"/>
    </source>
</evidence>
<dbReference type="OrthoDB" id="4174405at2"/>
<comment type="subcellular location">
    <subcellularLocation>
        <location evidence="1">Membrane</location>
        <topology evidence="1">Multi-pass membrane protein</topology>
    </subcellularLocation>
</comment>
<feature type="transmembrane region" description="Helical" evidence="5">
    <location>
        <begin position="24"/>
        <end position="50"/>
    </location>
</feature>
<organism evidence="7 8">
    <name type="scientific">Streptomyces pseudovenezuelae</name>
    <dbReference type="NCBI Taxonomy" id="67350"/>
    <lineage>
        <taxon>Bacteria</taxon>
        <taxon>Bacillati</taxon>
        <taxon>Actinomycetota</taxon>
        <taxon>Actinomycetes</taxon>
        <taxon>Kitasatosporales</taxon>
        <taxon>Streptomycetaceae</taxon>
        <taxon>Streptomyces</taxon>
        <taxon>Streptomyces aurantiacus group</taxon>
    </lineage>
</organism>
<dbReference type="EMBL" id="LMWM01000037">
    <property type="protein sequence ID" value="KUM84214.1"/>
    <property type="molecule type" value="Genomic_DNA"/>
</dbReference>
<evidence type="ECO:0000313" key="8">
    <source>
        <dbReference type="Proteomes" id="UP000053039"/>
    </source>
</evidence>
<dbReference type="GO" id="GO:1902600">
    <property type="term" value="P:proton transmembrane transport"/>
    <property type="evidence" value="ECO:0007669"/>
    <property type="project" value="InterPro"/>
</dbReference>
<dbReference type="AlphaFoldDB" id="A0A101N095"/>
<evidence type="ECO:0000256" key="2">
    <source>
        <dbReference type="ARBA" id="ARBA00022692"/>
    </source>
</evidence>
<accession>A0A101N095</accession>
<dbReference type="Proteomes" id="UP000053039">
    <property type="component" value="Unassembled WGS sequence"/>
</dbReference>
<gene>
    <name evidence="7" type="ORF">AQI94_32545</name>
</gene>
<keyword evidence="3 5" id="KW-1133">Transmembrane helix</keyword>
<name>A0A101N095_9ACTN</name>
<dbReference type="RefSeq" id="WP_031057707.1">
    <property type="nucleotide sequence ID" value="NZ_JBIBIH010000008.1"/>
</dbReference>
<comment type="caution">
    <text evidence="7">The sequence shown here is derived from an EMBL/GenBank/DDBJ whole genome shotgun (WGS) entry which is preliminary data.</text>
</comment>
<protein>
    <recommendedName>
        <fullName evidence="6">Cation/H+ exchanger transmembrane domain-containing protein</fullName>
    </recommendedName>
</protein>
<evidence type="ECO:0000256" key="5">
    <source>
        <dbReference type="SAM" id="Phobius"/>
    </source>
</evidence>
<evidence type="ECO:0000256" key="3">
    <source>
        <dbReference type="ARBA" id="ARBA00022989"/>
    </source>
</evidence>
<dbReference type="Pfam" id="PF00999">
    <property type="entry name" value="Na_H_Exchanger"/>
    <property type="match status" value="1"/>
</dbReference>
<feature type="domain" description="Cation/H+ exchanger transmembrane" evidence="6">
    <location>
        <begin position="23"/>
        <end position="81"/>
    </location>
</feature>
<evidence type="ECO:0000256" key="1">
    <source>
        <dbReference type="ARBA" id="ARBA00004141"/>
    </source>
</evidence>
<dbReference type="GO" id="GO:0015297">
    <property type="term" value="F:antiporter activity"/>
    <property type="evidence" value="ECO:0007669"/>
    <property type="project" value="InterPro"/>
</dbReference>
<reference evidence="7 8" key="1">
    <citation type="submission" date="2015-10" db="EMBL/GenBank/DDBJ databases">
        <title>Draft genome sequence of Streptomyces pseudovenezuelae DSM 40212, type strain for the species Streptomyces pseudovenezuelae.</title>
        <authorList>
            <person name="Ruckert C."/>
            <person name="Winkler A."/>
            <person name="Kalinowski J."/>
            <person name="Kampfer P."/>
            <person name="Glaeser S."/>
        </authorList>
    </citation>
    <scope>NUCLEOTIDE SEQUENCE [LARGE SCALE GENOMIC DNA]</scope>
    <source>
        <strain evidence="7 8">DSM 40212</strain>
    </source>
</reference>
<keyword evidence="2 5" id="KW-0812">Transmembrane</keyword>
<dbReference type="InterPro" id="IPR006153">
    <property type="entry name" value="Cation/H_exchanger_TM"/>
</dbReference>
<proteinExistence type="predicted"/>
<dbReference type="GO" id="GO:0016020">
    <property type="term" value="C:membrane"/>
    <property type="evidence" value="ECO:0007669"/>
    <property type="project" value="UniProtKB-SubCell"/>
</dbReference>
<evidence type="ECO:0000259" key="6">
    <source>
        <dbReference type="Pfam" id="PF00999"/>
    </source>
</evidence>